<comment type="caution">
    <text evidence="3">The sequence shown here is derived from an EMBL/GenBank/DDBJ whole genome shotgun (WGS) entry which is preliminary data.</text>
</comment>
<keyword evidence="1" id="KW-1133">Transmembrane helix</keyword>
<accession>A0A8J3VK40</accession>
<dbReference type="InterPro" id="IPR009936">
    <property type="entry name" value="DUF1468"/>
</dbReference>
<dbReference type="EMBL" id="BONY01000062">
    <property type="protein sequence ID" value="GIH09132.1"/>
    <property type="molecule type" value="Genomic_DNA"/>
</dbReference>
<protein>
    <recommendedName>
        <fullName evidence="2">DUF1468 domain-containing protein</fullName>
    </recommendedName>
</protein>
<evidence type="ECO:0000313" key="4">
    <source>
        <dbReference type="Proteomes" id="UP000612899"/>
    </source>
</evidence>
<evidence type="ECO:0000313" key="3">
    <source>
        <dbReference type="EMBL" id="GIH09132.1"/>
    </source>
</evidence>
<evidence type="ECO:0000259" key="2">
    <source>
        <dbReference type="Pfam" id="PF07331"/>
    </source>
</evidence>
<sequence length="171" mass="17811">MTDPGLEEQLRAITDEPPPASVPARLIAAAVPLLVGTAALVNSLLLGVGTLTDPGAGLWPAGASSLMIVGSVILIVNVRSVVDGERFSASGVRTIGLSLVFIAVFLMMFGGFGAWPGTGFEWATLVTLALWLKLIGRESWWMTAAVSVGVTVALHLLFIELLNAPIPHTIG</sequence>
<evidence type="ECO:0000256" key="1">
    <source>
        <dbReference type="SAM" id="Phobius"/>
    </source>
</evidence>
<dbReference type="RefSeq" id="WP_203912866.1">
    <property type="nucleotide sequence ID" value="NZ_BONY01000062.1"/>
</dbReference>
<feature type="transmembrane region" description="Helical" evidence="1">
    <location>
        <begin position="26"/>
        <end position="46"/>
    </location>
</feature>
<feature type="transmembrane region" description="Helical" evidence="1">
    <location>
        <begin position="140"/>
        <end position="162"/>
    </location>
</feature>
<feature type="domain" description="DUF1468" evidence="2">
    <location>
        <begin position="27"/>
        <end position="167"/>
    </location>
</feature>
<organism evidence="3 4">
    <name type="scientific">Rhizocola hellebori</name>
    <dbReference type="NCBI Taxonomy" id="1392758"/>
    <lineage>
        <taxon>Bacteria</taxon>
        <taxon>Bacillati</taxon>
        <taxon>Actinomycetota</taxon>
        <taxon>Actinomycetes</taxon>
        <taxon>Micromonosporales</taxon>
        <taxon>Micromonosporaceae</taxon>
        <taxon>Rhizocola</taxon>
    </lineage>
</organism>
<keyword evidence="1" id="KW-0812">Transmembrane</keyword>
<reference evidence="3" key="1">
    <citation type="submission" date="2021-01" db="EMBL/GenBank/DDBJ databases">
        <title>Whole genome shotgun sequence of Rhizocola hellebori NBRC 109834.</title>
        <authorList>
            <person name="Komaki H."/>
            <person name="Tamura T."/>
        </authorList>
    </citation>
    <scope>NUCLEOTIDE SEQUENCE</scope>
    <source>
        <strain evidence="3">NBRC 109834</strain>
    </source>
</reference>
<dbReference type="Proteomes" id="UP000612899">
    <property type="component" value="Unassembled WGS sequence"/>
</dbReference>
<feature type="transmembrane region" description="Helical" evidence="1">
    <location>
        <begin position="58"/>
        <end position="82"/>
    </location>
</feature>
<proteinExistence type="predicted"/>
<gene>
    <name evidence="3" type="ORF">Rhe02_71990</name>
</gene>
<feature type="transmembrane region" description="Helical" evidence="1">
    <location>
        <begin position="94"/>
        <end position="115"/>
    </location>
</feature>
<keyword evidence="4" id="KW-1185">Reference proteome</keyword>
<keyword evidence="1" id="KW-0472">Membrane</keyword>
<dbReference type="AlphaFoldDB" id="A0A8J3VK40"/>
<dbReference type="Pfam" id="PF07331">
    <property type="entry name" value="TctB"/>
    <property type="match status" value="1"/>
</dbReference>
<name>A0A8J3VK40_9ACTN</name>